<keyword evidence="7 11" id="KW-0675">Receptor</keyword>
<dbReference type="PRINTS" id="PR01157">
    <property type="entry name" value="P2YPURNOCPTR"/>
</dbReference>
<evidence type="ECO:0000313" key="11">
    <source>
        <dbReference type="EMBL" id="KAI5625598.1"/>
    </source>
</evidence>
<dbReference type="GO" id="GO:0005886">
    <property type="term" value="C:plasma membrane"/>
    <property type="evidence" value="ECO:0007669"/>
    <property type="project" value="UniProtKB-SubCell"/>
</dbReference>
<evidence type="ECO:0000256" key="2">
    <source>
        <dbReference type="ARBA" id="ARBA00022475"/>
    </source>
</evidence>
<protein>
    <submittedName>
        <fullName evidence="11">Cysteinyl leukotriene receptor 2-like</fullName>
    </submittedName>
</protein>
<evidence type="ECO:0000256" key="5">
    <source>
        <dbReference type="ARBA" id="ARBA00023040"/>
    </source>
</evidence>
<keyword evidence="12" id="KW-1185">Reference proteome</keyword>
<evidence type="ECO:0000256" key="7">
    <source>
        <dbReference type="ARBA" id="ARBA00023170"/>
    </source>
</evidence>
<organism evidence="11 12">
    <name type="scientific">Silurus asotus</name>
    <name type="common">Amur catfish</name>
    <name type="synonym">Parasilurus asotus</name>
    <dbReference type="NCBI Taxonomy" id="30991"/>
    <lineage>
        <taxon>Eukaryota</taxon>
        <taxon>Metazoa</taxon>
        <taxon>Chordata</taxon>
        <taxon>Craniata</taxon>
        <taxon>Vertebrata</taxon>
        <taxon>Euteleostomi</taxon>
        <taxon>Actinopterygii</taxon>
        <taxon>Neopterygii</taxon>
        <taxon>Teleostei</taxon>
        <taxon>Ostariophysi</taxon>
        <taxon>Siluriformes</taxon>
        <taxon>Siluridae</taxon>
        <taxon>Silurus</taxon>
    </lineage>
</organism>
<evidence type="ECO:0000256" key="9">
    <source>
        <dbReference type="SAM" id="Phobius"/>
    </source>
</evidence>
<keyword evidence="6 9" id="KW-0472">Membrane</keyword>
<sequence>MLVCSLPFRAIYFLMDFNWVFGDITCRIMGFVFYVNMYGSIYFLMVLSVFRFVAIIKPYSYVYLQSNQGAFLLSGFIWLLVLVASFPLLYAGTSQDQSGQIKCLELDLSQSSIITLNKAALSLGFILPFVVITICYLVAARKLLQLKNGQGRRNPHYNKSCALVIIVLLLFLVCYMPYHVVRTVFLEVERQFNNKDYQSCQYVELVRKAAVITHCLAAGNSCLDPLLYFFVGERFWSFWHRKKQRTLSKRINRKEKRSANATREELKEVCAQNGM</sequence>
<evidence type="ECO:0000256" key="6">
    <source>
        <dbReference type="ARBA" id="ARBA00023136"/>
    </source>
</evidence>
<dbReference type="Pfam" id="PF00001">
    <property type="entry name" value="7tm_1"/>
    <property type="match status" value="1"/>
</dbReference>
<reference evidence="11" key="1">
    <citation type="submission" date="2018-07" db="EMBL/GenBank/DDBJ databases">
        <title>Comparative genomics of catfishes provides insights into carnivory and benthic adaptation.</title>
        <authorList>
            <person name="Zhang Y."/>
            <person name="Wang D."/>
            <person name="Peng Z."/>
            <person name="Zheng S."/>
            <person name="Shao F."/>
            <person name="Tao W."/>
        </authorList>
    </citation>
    <scope>NUCLEOTIDE SEQUENCE</scope>
    <source>
        <strain evidence="11">Chongqing</strain>
    </source>
</reference>
<accession>A0AAD5AYY3</accession>
<gene>
    <name evidence="11" type="ORF">C0J50_14812</name>
</gene>
<evidence type="ECO:0000256" key="4">
    <source>
        <dbReference type="ARBA" id="ARBA00022989"/>
    </source>
</evidence>
<evidence type="ECO:0000313" key="12">
    <source>
        <dbReference type="Proteomes" id="UP001205998"/>
    </source>
</evidence>
<comment type="caution">
    <text evidence="11">The sequence shown here is derived from an EMBL/GenBank/DDBJ whole genome shotgun (WGS) entry which is preliminary data.</text>
</comment>
<dbReference type="PANTHER" id="PTHR24231:SF48">
    <property type="entry name" value="G-PROTEIN COUPLED RECEPTORS FAMILY 1 PROFILE DOMAIN-CONTAINING PROTEIN"/>
    <property type="match status" value="1"/>
</dbReference>
<evidence type="ECO:0000259" key="10">
    <source>
        <dbReference type="PROSITE" id="PS50262"/>
    </source>
</evidence>
<keyword evidence="4 9" id="KW-1133">Transmembrane helix</keyword>
<feature type="domain" description="G-protein coupled receptors family 1 profile" evidence="10">
    <location>
        <begin position="1"/>
        <end position="228"/>
    </location>
</feature>
<keyword evidence="2" id="KW-1003">Cell membrane</keyword>
<dbReference type="GO" id="GO:0004930">
    <property type="term" value="F:G protein-coupled receptor activity"/>
    <property type="evidence" value="ECO:0007669"/>
    <property type="project" value="UniProtKB-KW"/>
</dbReference>
<dbReference type="Proteomes" id="UP001205998">
    <property type="component" value="Unassembled WGS sequence"/>
</dbReference>
<feature type="transmembrane region" description="Helical" evidence="9">
    <location>
        <begin position="71"/>
        <end position="90"/>
    </location>
</feature>
<feature type="transmembrane region" description="Helical" evidence="9">
    <location>
        <begin position="160"/>
        <end position="178"/>
    </location>
</feature>
<dbReference type="InterPro" id="IPR000276">
    <property type="entry name" value="GPCR_Rhodpsn"/>
</dbReference>
<keyword evidence="5" id="KW-0297">G-protein coupled receptor</keyword>
<evidence type="ECO:0000256" key="1">
    <source>
        <dbReference type="ARBA" id="ARBA00004651"/>
    </source>
</evidence>
<comment type="subcellular location">
    <subcellularLocation>
        <location evidence="1">Cell membrane</location>
        <topology evidence="1">Multi-pass membrane protein</topology>
    </subcellularLocation>
</comment>
<feature type="transmembrane region" description="Helical" evidence="9">
    <location>
        <begin position="119"/>
        <end position="139"/>
    </location>
</feature>
<evidence type="ECO:0000256" key="3">
    <source>
        <dbReference type="ARBA" id="ARBA00022692"/>
    </source>
</evidence>
<proteinExistence type="predicted"/>
<name>A0AAD5AYY3_SILAS</name>
<dbReference type="Gene3D" id="1.20.1070.10">
    <property type="entry name" value="Rhodopsin 7-helix transmembrane proteins"/>
    <property type="match status" value="1"/>
</dbReference>
<dbReference type="AlphaFoldDB" id="A0AAD5AYY3"/>
<keyword evidence="8" id="KW-0807">Transducer</keyword>
<dbReference type="PANTHER" id="PTHR24231">
    <property type="entry name" value="PURINOCEPTOR-RELATED G-PROTEIN COUPLED RECEPTOR"/>
    <property type="match status" value="1"/>
</dbReference>
<evidence type="ECO:0000256" key="8">
    <source>
        <dbReference type="ARBA" id="ARBA00023224"/>
    </source>
</evidence>
<keyword evidence="3 9" id="KW-0812">Transmembrane</keyword>
<dbReference type="SUPFAM" id="SSF81321">
    <property type="entry name" value="Family A G protein-coupled receptor-like"/>
    <property type="match status" value="1"/>
</dbReference>
<dbReference type="PROSITE" id="PS50262">
    <property type="entry name" value="G_PROTEIN_RECEP_F1_2"/>
    <property type="match status" value="1"/>
</dbReference>
<dbReference type="EMBL" id="MU551550">
    <property type="protein sequence ID" value="KAI5625598.1"/>
    <property type="molecule type" value="Genomic_DNA"/>
</dbReference>
<dbReference type="InterPro" id="IPR017452">
    <property type="entry name" value="GPCR_Rhodpsn_7TM"/>
</dbReference>
<dbReference type="PRINTS" id="PR00237">
    <property type="entry name" value="GPCRRHODOPSN"/>
</dbReference>